<name>A0A0K1Q7L7_9BACT</name>
<evidence type="ECO:0000256" key="1">
    <source>
        <dbReference type="SAM" id="MobiDB-lite"/>
    </source>
</evidence>
<evidence type="ECO:0008006" key="5">
    <source>
        <dbReference type="Google" id="ProtNLM"/>
    </source>
</evidence>
<feature type="signal peptide" evidence="2">
    <location>
        <begin position="1"/>
        <end position="23"/>
    </location>
</feature>
<evidence type="ECO:0000256" key="2">
    <source>
        <dbReference type="SAM" id="SignalP"/>
    </source>
</evidence>
<protein>
    <recommendedName>
        <fullName evidence="5">Lipoprotein</fullName>
    </recommendedName>
</protein>
<gene>
    <name evidence="3" type="ORF">AKJ09_08474</name>
</gene>
<keyword evidence="4" id="KW-1185">Reference proteome</keyword>
<organism evidence="3 4">
    <name type="scientific">Labilithrix luteola</name>
    <dbReference type="NCBI Taxonomy" id="1391654"/>
    <lineage>
        <taxon>Bacteria</taxon>
        <taxon>Pseudomonadati</taxon>
        <taxon>Myxococcota</taxon>
        <taxon>Polyangia</taxon>
        <taxon>Polyangiales</taxon>
        <taxon>Labilitrichaceae</taxon>
        <taxon>Labilithrix</taxon>
    </lineage>
</organism>
<keyword evidence="2" id="KW-0732">Signal</keyword>
<dbReference type="AlphaFoldDB" id="A0A0K1Q7L7"/>
<feature type="chain" id="PRO_5005466746" description="Lipoprotein" evidence="2">
    <location>
        <begin position="24"/>
        <end position="413"/>
    </location>
</feature>
<feature type="region of interest" description="Disordered" evidence="1">
    <location>
        <begin position="37"/>
        <end position="69"/>
    </location>
</feature>
<dbReference type="Proteomes" id="UP000064967">
    <property type="component" value="Chromosome"/>
</dbReference>
<proteinExistence type="predicted"/>
<evidence type="ECO:0000313" key="3">
    <source>
        <dbReference type="EMBL" id="AKV01811.1"/>
    </source>
</evidence>
<reference evidence="3 4" key="1">
    <citation type="submission" date="2015-08" db="EMBL/GenBank/DDBJ databases">
        <authorList>
            <person name="Babu N.S."/>
            <person name="Beckwith C.J."/>
            <person name="Beseler K.G."/>
            <person name="Brison A."/>
            <person name="Carone J.V."/>
            <person name="Caskin T.P."/>
            <person name="Diamond M."/>
            <person name="Durham M.E."/>
            <person name="Foxe J.M."/>
            <person name="Go M."/>
            <person name="Henderson B.A."/>
            <person name="Jones I.B."/>
            <person name="McGettigan J.A."/>
            <person name="Micheletti S.J."/>
            <person name="Nasrallah M.E."/>
            <person name="Ortiz D."/>
            <person name="Piller C.R."/>
            <person name="Privatt S.R."/>
            <person name="Schneider S.L."/>
            <person name="Sharp S."/>
            <person name="Smith T.C."/>
            <person name="Stanton J.D."/>
            <person name="Ullery H.E."/>
            <person name="Wilson R.J."/>
            <person name="Serrano M.G."/>
            <person name="Buck G."/>
            <person name="Lee V."/>
            <person name="Wang Y."/>
            <person name="Carvalho R."/>
            <person name="Voegtly L."/>
            <person name="Shi R."/>
            <person name="Duckworth R."/>
            <person name="Johnson A."/>
            <person name="Loviza R."/>
            <person name="Walstead R."/>
            <person name="Shah Z."/>
            <person name="Kiflezghi M."/>
            <person name="Wade K."/>
            <person name="Ball S.L."/>
            <person name="Bradley K.W."/>
            <person name="Asai D.J."/>
            <person name="Bowman C.A."/>
            <person name="Russell D.A."/>
            <person name="Pope W.H."/>
            <person name="Jacobs-Sera D."/>
            <person name="Hendrix R.W."/>
            <person name="Hatfull G.F."/>
        </authorList>
    </citation>
    <scope>NUCLEOTIDE SEQUENCE [LARGE SCALE GENOMIC DNA]</scope>
    <source>
        <strain evidence="3 4">DSM 27648</strain>
    </source>
</reference>
<dbReference type="RefSeq" id="WP_146652837.1">
    <property type="nucleotide sequence ID" value="NZ_CP012333.1"/>
</dbReference>
<dbReference type="EMBL" id="CP012333">
    <property type="protein sequence ID" value="AKV01811.1"/>
    <property type="molecule type" value="Genomic_DNA"/>
</dbReference>
<sequence>MIRKTAAIAITLGMLVAACQLVAGIERVDKDIAAADVTTDAGNPDPGAIPDPCQHARPPGKPSRDDDPTRELPAIVLAMKQFSLKDEDNIQPGFDLDGVCTCDTRPGSADGGASSCVRKGDPICDADGGVDNSFAIAAKSFDIGSFDIDKFAGVNESIARGRGGGLFFIRKYNGRANDLEVEVGLIGAYGVVSSRCPESQPDDGGMPTYSPGWCGDDEWTYAPKTMVGGFPIVFGSGYVHDYHLVIRVDRSVTVPFGEIGLSMNSPVFVATLVPLDEHMAPRDPNQPPTASQERFYAIEDGTIAGRVSATDLLSAAGAAATPAGFGQGYVCQTPGVYELVRGQICQALDVAQSPNLDFQPGYGCDAVSMSIRFSAQPARLGEGIDPSNPPNPCIAVDGGPIDSGNYIKKYGCD</sequence>
<dbReference type="KEGG" id="llu:AKJ09_08474"/>
<dbReference type="STRING" id="1391654.AKJ09_08474"/>
<dbReference type="PROSITE" id="PS51257">
    <property type="entry name" value="PROKAR_LIPOPROTEIN"/>
    <property type="match status" value="1"/>
</dbReference>
<evidence type="ECO:0000313" key="4">
    <source>
        <dbReference type="Proteomes" id="UP000064967"/>
    </source>
</evidence>
<accession>A0A0K1Q7L7</accession>